<evidence type="ECO:0000313" key="4">
    <source>
        <dbReference type="Proteomes" id="UP000807504"/>
    </source>
</evidence>
<keyword evidence="1" id="KW-1133">Transmembrane helix</keyword>
<gene>
    <name evidence="3" type="ORF">HNY73_011051</name>
</gene>
<feature type="chain" id="PRO_5035866208" evidence="2">
    <location>
        <begin position="22"/>
        <end position="233"/>
    </location>
</feature>
<dbReference type="PANTHER" id="PTHR33964:SF1">
    <property type="entry name" value="RE45066P"/>
    <property type="match status" value="1"/>
</dbReference>
<evidence type="ECO:0000313" key="3">
    <source>
        <dbReference type="EMBL" id="KAF8785529.1"/>
    </source>
</evidence>
<dbReference type="PANTHER" id="PTHR33964">
    <property type="entry name" value="RE45066P-RELATED"/>
    <property type="match status" value="1"/>
</dbReference>
<dbReference type="OrthoDB" id="6418170at2759"/>
<feature type="transmembrane region" description="Helical" evidence="1">
    <location>
        <begin position="216"/>
        <end position="232"/>
    </location>
</feature>
<dbReference type="OMA" id="FTLCKHE"/>
<keyword evidence="1" id="KW-0812">Transmembrane</keyword>
<dbReference type="AlphaFoldDB" id="A0A8T0F7W6"/>
<sequence length="233" mass="25935">MGVAVILLLTVLLIAIVGTESCSTSELERCLVVLQSVSESDDLALATSKQELQLVCRKLQKGVKCIDDHSSRCFNSAQLRVYDSVVSESRQVIEDICVDGELQRDYLAHAPCFKNISTDSKKCAPKYRKMVILSQELKEEDKDSALKSVCCALRDFTLCKHEYAIRDCGPGAIQFLQRHMERMSGSLINEHCVLYTYGAGSCSSHLRNSRVPSKSSTHWLLLLIIVIGVLYIS</sequence>
<evidence type="ECO:0000256" key="1">
    <source>
        <dbReference type="SAM" id="Phobius"/>
    </source>
</evidence>
<name>A0A8T0F7W6_ARGBR</name>
<reference evidence="3" key="1">
    <citation type="journal article" date="2020" name="bioRxiv">
        <title>Chromosome-level reference genome of the European wasp spider Argiope bruennichi: a resource for studies on range expansion and evolutionary adaptation.</title>
        <authorList>
            <person name="Sheffer M.M."/>
            <person name="Hoppe A."/>
            <person name="Krehenwinkel H."/>
            <person name="Uhl G."/>
            <person name="Kuss A.W."/>
            <person name="Jensen L."/>
            <person name="Jensen C."/>
            <person name="Gillespie R.G."/>
            <person name="Hoff K.J."/>
            <person name="Prost S."/>
        </authorList>
    </citation>
    <scope>NUCLEOTIDE SEQUENCE</scope>
</reference>
<keyword evidence="2" id="KW-0732">Signal</keyword>
<evidence type="ECO:0000256" key="2">
    <source>
        <dbReference type="SAM" id="SignalP"/>
    </source>
</evidence>
<keyword evidence="4" id="KW-1185">Reference proteome</keyword>
<comment type="caution">
    <text evidence="3">The sequence shown here is derived from an EMBL/GenBank/DDBJ whole genome shotgun (WGS) entry which is preliminary data.</text>
</comment>
<dbReference type="Proteomes" id="UP000807504">
    <property type="component" value="Unassembled WGS sequence"/>
</dbReference>
<accession>A0A8T0F7W6</accession>
<feature type="signal peptide" evidence="2">
    <location>
        <begin position="1"/>
        <end position="21"/>
    </location>
</feature>
<protein>
    <submittedName>
        <fullName evidence="3">Uncharacterized protein</fullName>
    </submittedName>
</protein>
<organism evidence="3 4">
    <name type="scientific">Argiope bruennichi</name>
    <name type="common">Wasp spider</name>
    <name type="synonym">Aranea bruennichi</name>
    <dbReference type="NCBI Taxonomy" id="94029"/>
    <lineage>
        <taxon>Eukaryota</taxon>
        <taxon>Metazoa</taxon>
        <taxon>Ecdysozoa</taxon>
        <taxon>Arthropoda</taxon>
        <taxon>Chelicerata</taxon>
        <taxon>Arachnida</taxon>
        <taxon>Araneae</taxon>
        <taxon>Araneomorphae</taxon>
        <taxon>Entelegynae</taxon>
        <taxon>Araneoidea</taxon>
        <taxon>Araneidae</taxon>
        <taxon>Argiope</taxon>
    </lineage>
</organism>
<dbReference type="EMBL" id="JABXBU010000030">
    <property type="protein sequence ID" value="KAF8785529.1"/>
    <property type="molecule type" value="Genomic_DNA"/>
</dbReference>
<reference evidence="3" key="2">
    <citation type="submission" date="2020-06" db="EMBL/GenBank/DDBJ databases">
        <authorList>
            <person name="Sheffer M."/>
        </authorList>
    </citation>
    <scope>NUCLEOTIDE SEQUENCE</scope>
</reference>
<proteinExistence type="predicted"/>
<keyword evidence="1" id="KW-0472">Membrane</keyword>